<reference evidence="1" key="1">
    <citation type="submission" date="2021-02" db="EMBL/GenBank/DDBJ databases">
        <title>Genome sequence Cadophora malorum strain M34.</title>
        <authorList>
            <person name="Stefanovic E."/>
            <person name="Vu D."/>
            <person name="Scully C."/>
            <person name="Dijksterhuis J."/>
            <person name="Roader J."/>
            <person name="Houbraken J."/>
        </authorList>
    </citation>
    <scope>NUCLEOTIDE SEQUENCE</scope>
    <source>
        <strain evidence="1">M34</strain>
    </source>
</reference>
<dbReference type="Proteomes" id="UP000664132">
    <property type="component" value="Unassembled WGS sequence"/>
</dbReference>
<gene>
    <name evidence="1" type="ORF">IFR04_013896</name>
</gene>
<dbReference type="Gene3D" id="3.40.50.150">
    <property type="entry name" value="Vaccinia Virus protein VP39"/>
    <property type="match status" value="1"/>
</dbReference>
<dbReference type="AlphaFoldDB" id="A0A8H7W0W2"/>
<dbReference type="GO" id="GO:0008168">
    <property type="term" value="F:methyltransferase activity"/>
    <property type="evidence" value="ECO:0007669"/>
    <property type="project" value="TreeGrafter"/>
</dbReference>
<protein>
    <recommendedName>
        <fullName evidence="3">S-adenosyl-L-methionine-dependent methyltransferase</fullName>
    </recommendedName>
</protein>
<dbReference type="Pfam" id="PF13489">
    <property type="entry name" value="Methyltransf_23"/>
    <property type="match status" value="1"/>
</dbReference>
<comment type="caution">
    <text evidence="1">The sequence shown here is derived from an EMBL/GenBank/DDBJ whole genome shotgun (WGS) entry which is preliminary data.</text>
</comment>
<dbReference type="EMBL" id="JAFJYH010000341">
    <property type="protein sequence ID" value="KAG4412975.1"/>
    <property type="molecule type" value="Genomic_DNA"/>
</dbReference>
<organism evidence="1 2">
    <name type="scientific">Cadophora malorum</name>
    <dbReference type="NCBI Taxonomy" id="108018"/>
    <lineage>
        <taxon>Eukaryota</taxon>
        <taxon>Fungi</taxon>
        <taxon>Dikarya</taxon>
        <taxon>Ascomycota</taxon>
        <taxon>Pezizomycotina</taxon>
        <taxon>Leotiomycetes</taxon>
        <taxon>Helotiales</taxon>
        <taxon>Ploettnerulaceae</taxon>
        <taxon>Cadophora</taxon>
    </lineage>
</organism>
<dbReference type="CDD" id="cd02440">
    <property type="entry name" value="AdoMet_MTases"/>
    <property type="match status" value="1"/>
</dbReference>
<sequence>MTDTQAPLIEAEADDYDSGLESASLASSTTSIASTIFKYRSEHGRTYHAYKDGAYAFPNDDTELDRLDLQHHQFSVTFDGKLFLASIPAEKILHRVLDVGTGTGIWAIDFADMYPQSQVLGVDLSPVQPGFVPPNLLFQIDDIEEPWTYGQKFDFIYSRMMVGSLANVPRFFEQSFENLAPGGVLEMADIAYPAKLNGGDIPEDSQLYKWSIFFTEACAKAGRNANCARLYKTQMETAGFTNVVEKTLIWPTNRWPKDKKMKDIGMWTLENLENGLEALSTALFTRVLGWEKEELDAFLVGVGKEMRDTKFHTYWDIIVVFGTKPE</sequence>
<evidence type="ECO:0000313" key="2">
    <source>
        <dbReference type="Proteomes" id="UP000664132"/>
    </source>
</evidence>
<keyword evidence="2" id="KW-1185">Reference proteome</keyword>
<accession>A0A8H7W0W2</accession>
<dbReference type="InterPro" id="IPR029063">
    <property type="entry name" value="SAM-dependent_MTases_sf"/>
</dbReference>
<dbReference type="PANTHER" id="PTHR43591">
    <property type="entry name" value="METHYLTRANSFERASE"/>
    <property type="match status" value="1"/>
</dbReference>
<evidence type="ECO:0000313" key="1">
    <source>
        <dbReference type="EMBL" id="KAG4412975.1"/>
    </source>
</evidence>
<name>A0A8H7W0W2_9HELO</name>
<evidence type="ECO:0008006" key="3">
    <source>
        <dbReference type="Google" id="ProtNLM"/>
    </source>
</evidence>
<dbReference type="SUPFAM" id="SSF53335">
    <property type="entry name" value="S-adenosyl-L-methionine-dependent methyltransferases"/>
    <property type="match status" value="1"/>
</dbReference>
<proteinExistence type="predicted"/>
<dbReference type="PANTHER" id="PTHR43591:SF31">
    <property type="entry name" value="LAEA-LIKE, PUTATIVE (AFU_ORTHOLOGUE AFUA_8G01930)-RELATED"/>
    <property type="match status" value="1"/>
</dbReference>
<dbReference type="OrthoDB" id="2013972at2759"/>